<name>A0ABV8RW74_9BURK</name>
<dbReference type="NCBIfam" id="TIGR03951">
    <property type="entry name" value="Fe_III_red_FhuF"/>
    <property type="match status" value="1"/>
</dbReference>
<evidence type="ECO:0000259" key="3">
    <source>
        <dbReference type="Pfam" id="PF11575"/>
    </source>
</evidence>
<feature type="domain" description="Aerobactin siderophore biosynthesis IucA/IucC-like C-terminal" evidence="2">
    <location>
        <begin position="68"/>
        <end position="204"/>
    </location>
</feature>
<sequence>MQTSELIHKLQQDGALAPLLPFLASGRRDDGRWLPACELLRPDTLAALLDDFAAAEGHPGGDGRAIASLWSRWHFWAVLPPLVAALLLHRCAPGLRAVQLSPIHRTCGLAWETPVPAFSPEAARAACERVVWQARPLIDALADLSGASPRVFWSNLGNLLEYLVTQLRPHPGVCAQMLRAFDALLESPLLADGSPNPVERPVRYEPGPAPGGEGARRVRKICCLYYLLPGAELCENCPSPARPRQGRSASSHPAPADRT</sequence>
<dbReference type="InterPro" id="IPR008090">
    <property type="entry name" value="Fe_iron_reduct"/>
</dbReference>
<comment type="caution">
    <text evidence="4">The sequence shown here is derived from an EMBL/GenBank/DDBJ whole genome shotgun (WGS) entry which is preliminary data.</text>
</comment>
<dbReference type="Proteomes" id="UP001595756">
    <property type="component" value="Unassembled WGS sequence"/>
</dbReference>
<reference evidence="5" key="1">
    <citation type="journal article" date="2019" name="Int. J. Syst. Evol. Microbiol.">
        <title>The Global Catalogue of Microorganisms (GCM) 10K type strain sequencing project: providing services to taxonomists for standard genome sequencing and annotation.</title>
        <authorList>
            <consortium name="The Broad Institute Genomics Platform"/>
            <consortium name="The Broad Institute Genome Sequencing Center for Infectious Disease"/>
            <person name="Wu L."/>
            <person name="Ma J."/>
        </authorList>
    </citation>
    <scope>NUCLEOTIDE SEQUENCE [LARGE SCALE GENOMIC DNA]</scope>
    <source>
        <strain evidence="5">CGMCC 1.19029</strain>
    </source>
</reference>
<protein>
    <submittedName>
        <fullName evidence="4">Siderophore-iron reductase FhuF</fullName>
    </submittedName>
</protein>
<proteinExistence type="predicted"/>
<evidence type="ECO:0000259" key="2">
    <source>
        <dbReference type="Pfam" id="PF06276"/>
    </source>
</evidence>
<gene>
    <name evidence="4" type="primary">fhuF</name>
    <name evidence="4" type="ORF">ACFO0J_03445</name>
</gene>
<evidence type="ECO:0000313" key="5">
    <source>
        <dbReference type="Proteomes" id="UP001595756"/>
    </source>
</evidence>
<accession>A0ABV8RW74</accession>
<organism evidence="4 5">
    <name type="scientific">Castellaniella hirudinis</name>
    <dbReference type="NCBI Taxonomy" id="1144617"/>
    <lineage>
        <taxon>Bacteria</taxon>
        <taxon>Pseudomonadati</taxon>
        <taxon>Pseudomonadota</taxon>
        <taxon>Betaproteobacteria</taxon>
        <taxon>Burkholderiales</taxon>
        <taxon>Alcaligenaceae</taxon>
        <taxon>Castellaniella</taxon>
    </lineage>
</organism>
<dbReference type="EMBL" id="JBHSDY010000002">
    <property type="protein sequence ID" value="MFC4297094.1"/>
    <property type="molecule type" value="Genomic_DNA"/>
</dbReference>
<feature type="domain" description="Ferric siderophore reductase C-terminal" evidence="3">
    <location>
        <begin position="219"/>
        <end position="238"/>
    </location>
</feature>
<dbReference type="Pfam" id="PF06276">
    <property type="entry name" value="FhuF"/>
    <property type="match status" value="1"/>
</dbReference>
<dbReference type="InterPro" id="IPR022770">
    <property type="entry name" value="IucA/IucC-like_C"/>
</dbReference>
<dbReference type="RefSeq" id="WP_376811656.1">
    <property type="nucleotide sequence ID" value="NZ_JBHSDY010000002.1"/>
</dbReference>
<dbReference type="InterPro" id="IPR024726">
    <property type="entry name" value="FhuF_C"/>
</dbReference>
<dbReference type="Pfam" id="PF11575">
    <property type="entry name" value="FhuF_C"/>
    <property type="match status" value="1"/>
</dbReference>
<dbReference type="PRINTS" id="PR01714">
    <property type="entry name" value="2FE2SRDCTASE"/>
</dbReference>
<evidence type="ECO:0000256" key="1">
    <source>
        <dbReference type="SAM" id="MobiDB-lite"/>
    </source>
</evidence>
<feature type="region of interest" description="Disordered" evidence="1">
    <location>
        <begin position="195"/>
        <end position="215"/>
    </location>
</feature>
<keyword evidence="5" id="KW-1185">Reference proteome</keyword>
<evidence type="ECO:0000313" key="4">
    <source>
        <dbReference type="EMBL" id="MFC4297094.1"/>
    </source>
</evidence>
<feature type="region of interest" description="Disordered" evidence="1">
    <location>
        <begin position="238"/>
        <end position="259"/>
    </location>
</feature>